<dbReference type="Gene3D" id="3.40.33.10">
    <property type="entry name" value="CAP"/>
    <property type="match status" value="1"/>
</dbReference>
<reference evidence="6 7" key="1">
    <citation type="journal article" date="2014" name="Appl. Environ. Microbiol.">
        <title>Genomic encyclopedia of type strains of the genus Bifidobacterium.</title>
        <authorList>
            <person name="Milani C."/>
            <person name="Lugli G.A."/>
            <person name="Duranti S."/>
            <person name="Turroni F."/>
            <person name="Bottacini F."/>
            <person name="Mangifesta M."/>
            <person name="Sanchez B."/>
            <person name="Viappiani A."/>
            <person name="Mancabelli L."/>
            <person name="Taminiau B."/>
            <person name="Delcenserie V."/>
            <person name="Barrangou R."/>
            <person name="Margolles A."/>
            <person name="van Sinderen D."/>
            <person name="Ventura M."/>
        </authorList>
    </citation>
    <scope>NUCLEOTIDE SEQUENCE [LARGE SCALE GENOMIC DNA]</scope>
    <source>
        <strain evidence="6 7">LMG 11587</strain>
    </source>
</reference>
<keyword evidence="4" id="KW-0732">Signal</keyword>
<evidence type="ECO:0000259" key="5">
    <source>
        <dbReference type="SMART" id="SM00198"/>
    </source>
</evidence>
<dbReference type="OrthoDB" id="3263869at2"/>
<dbReference type="SMART" id="SM00198">
    <property type="entry name" value="SCP"/>
    <property type="match status" value="1"/>
</dbReference>
<keyword evidence="3" id="KW-1133">Transmembrane helix</keyword>
<dbReference type="EMBL" id="CP006018">
    <property type="protein sequence ID" value="AIC91988.1"/>
    <property type="molecule type" value="Genomic_DNA"/>
</dbReference>
<dbReference type="RefSeq" id="WP_081830780.1">
    <property type="nucleotide sequence ID" value="NZ_CP006018.1"/>
</dbReference>
<keyword evidence="3" id="KW-0812">Transmembrane</keyword>
<feature type="coiled-coil region" evidence="1">
    <location>
        <begin position="485"/>
        <end position="526"/>
    </location>
</feature>
<evidence type="ECO:0000256" key="1">
    <source>
        <dbReference type="SAM" id="Coils"/>
    </source>
</evidence>
<dbReference type="HOGENOM" id="CLU_444589_0_0_11"/>
<gene>
    <name evidence="6" type="ORF">BINDI_0715</name>
</gene>
<feature type="chain" id="PRO_5001831599" description="SCP domain-containing protein" evidence="4">
    <location>
        <begin position="35"/>
        <end position="614"/>
    </location>
</feature>
<keyword evidence="1" id="KW-0175">Coiled coil</keyword>
<evidence type="ECO:0000256" key="3">
    <source>
        <dbReference type="SAM" id="Phobius"/>
    </source>
</evidence>
<dbReference type="Pfam" id="PF00188">
    <property type="entry name" value="CAP"/>
    <property type="match status" value="1"/>
</dbReference>
<feature type="transmembrane region" description="Helical" evidence="3">
    <location>
        <begin position="589"/>
        <end position="608"/>
    </location>
</feature>
<proteinExistence type="predicted"/>
<evidence type="ECO:0000313" key="6">
    <source>
        <dbReference type="EMBL" id="AIC91988.1"/>
    </source>
</evidence>
<feature type="region of interest" description="Disordered" evidence="2">
    <location>
        <begin position="39"/>
        <end position="60"/>
    </location>
</feature>
<feature type="signal peptide" evidence="4">
    <location>
        <begin position="1"/>
        <end position="34"/>
    </location>
</feature>
<feature type="compositionally biased region" description="Polar residues" evidence="2">
    <location>
        <begin position="43"/>
        <end position="54"/>
    </location>
</feature>
<dbReference type="InterPro" id="IPR014044">
    <property type="entry name" value="CAP_dom"/>
</dbReference>
<evidence type="ECO:0000256" key="4">
    <source>
        <dbReference type="SAM" id="SignalP"/>
    </source>
</evidence>
<evidence type="ECO:0000313" key="7">
    <source>
        <dbReference type="Proteomes" id="UP000028569"/>
    </source>
</evidence>
<dbReference type="Proteomes" id="UP000028569">
    <property type="component" value="Chromosome"/>
</dbReference>
<feature type="coiled-coil region" evidence="1">
    <location>
        <begin position="115"/>
        <end position="177"/>
    </location>
</feature>
<dbReference type="InterPro" id="IPR035940">
    <property type="entry name" value="CAP_sf"/>
</dbReference>
<dbReference type="SUPFAM" id="SSF55797">
    <property type="entry name" value="PR-1-like"/>
    <property type="match status" value="1"/>
</dbReference>
<feature type="region of interest" description="Disordered" evidence="2">
    <location>
        <begin position="552"/>
        <end position="577"/>
    </location>
</feature>
<sequence length="614" mass="64984">MQSGKRESQPVRRLALTSAVAGVALLGCATPAVANQGAADLNPKQSEGTSSTENPKLAAARHRLNKAEAALTKAHQDLDTAQEEKAKADSDKDRSTRIHGEKRTAYNQARNTPALTQAQHRVETATAEHDQAKAAFDRAQQEVTRLEHLESGSGATITELTEARDQAKAALDHAELTTASRRAAAAEADQLRPQGTAGYFKHKGATGAYNILTDSGYGDKTHGSIQLGQSGDATSIDQMLETLQWLDEANRIRTAEGKRELQVSDTLMAMAQADADWSRDNNNDHARVFPIGENLIWTSPTSGYNPFDYWYTEEKGNKVKGEGETGHYENVINDNYAFTGFAISNASNGMMTMAQTFQFTAPSVTRSLDPNLYWAGNHNSSTADYFQDINDYLNFLDNAQAELTSAQAAETAARADLDARQRALDAAQSGPSPSTGLIAARSVRDLARTNLDVADSNLTNAQAALTAAQAAVDSDPDVVAALRALNEANDNLSKANHAIALADSNLATARRNLADALAERAAAYQELTAALVSGGLGVDNRPVDGVVTGTPGTVISQTGKPAKPSDQRIVPQAPAGGPGRLALTGSDSLIAAAAAASLCATAMGAFAIRRKVLF</sequence>
<dbReference type="PROSITE" id="PS51257">
    <property type="entry name" value="PROKAR_LIPOPROTEIN"/>
    <property type="match status" value="1"/>
</dbReference>
<feature type="domain" description="SCP" evidence="5">
    <location>
        <begin position="240"/>
        <end position="367"/>
    </location>
</feature>
<organism evidence="6 7">
    <name type="scientific">Bifidobacterium [indicum] DSM 20214 = LMG 11587</name>
    <dbReference type="NCBI Taxonomy" id="1341694"/>
    <lineage>
        <taxon>Bacteria</taxon>
        <taxon>Bacillati</taxon>
        <taxon>Actinomycetota</taxon>
        <taxon>Actinomycetes</taxon>
        <taxon>Bifidobacteriales</taxon>
        <taxon>Bifidobacteriaceae</taxon>
        <taxon>Bifidobacterium</taxon>
    </lineage>
</organism>
<dbReference type="KEGG" id="bii:BINDI_0715"/>
<protein>
    <recommendedName>
        <fullName evidence="5">SCP domain-containing protein</fullName>
    </recommendedName>
</protein>
<keyword evidence="3" id="KW-0472">Membrane</keyword>
<name>A0A087VUL3_9BIFI</name>
<accession>A0A087VUL3</accession>
<keyword evidence="7" id="KW-1185">Reference proteome</keyword>
<dbReference type="AlphaFoldDB" id="A0A087VUL3"/>
<evidence type="ECO:0000256" key="2">
    <source>
        <dbReference type="SAM" id="MobiDB-lite"/>
    </source>
</evidence>
<feature type="region of interest" description="Disordered" evidence="2">
    <location>
        <begin position="75"/>
        <end position="104"/>
    </location>
</feature>